<feature type="active site" evidence="4 5">
    <location>
        <position position="189"/>
    </location>
</feature>
<keyword evidence="3" id="KW-1015">Disulfide bond</keyword>
<organism evidence="7 8">
    <name type="scientific">Orycteropus afer afer</name>
    <dbReference type="NCBI Taxonomy" id="1230840"/>
    <lineage>
        <taxon>Eukaryota</taxon>
        <taxon>Metazoa</taxon>
        <taxon>Chordata</taxon>
        <taxon>Craniata</taxon>
        <taxon>Vertebrata</taxon>
        <taxon>Euteleostomi</taxon>
        <taxon>Mammalia</taxon>
        <taxon>Eutheria</taxon>
        <taxon>Afrotheria</taxon>
        <taxon>Tubulidentata</taxon>
        <taxon>Orycteropodidae</taxon>
        <taxon>Orycteropus</taxon>
    </lineage>
</organism>
<dbReference type="PROSITE" id="PS01174">
    <property type="entry name" value="LIPASE_GDXG_SER"/>
    <property type="match status" value="1"/>
</dbReference>
<dbReference type="RefSeq" id="XP_007938350.1">
    <property type="nucleotide sequence ID" value="XM_007940159.1"/>
</dbReference>
<dbReference type="InterPro" id="IPR017157">
    <property type="entry name" value="Arylacetamide_deacetylase"/>
</dbReference>
<dbReference type="InterPro" id="IPR033140">
    <property type="entry name" value="Lipase_GDXG_put_SER_AS"/>
</dbReference>
<dbReference type="Gene3D" id="3.40.50.1820">
    <property type="entry name" value="alpha/beta hydrolase"/>
    <property type="match status" value="1"/>
</dbReference>
<feature type="domain" description="Alpha/beta hydrolase fold-3" evidence="6">
    <location>
        <begin position="315"/>
        <end position="376"/>
    </location>
</feature>
<dbReference type="GO" id="GO:0016020">
    <property type="term" value="C:membrane"/>
    <property type="evidence" value="ECO:0007669"/>
    <property type="project" value="InterPro"/>
</dbReference>
<evidence type="ECO:0000259" key="6">
    <source>
        <dbReference type="Pfam" id="PF07859"/>
    </source>
</evidence>
<dbReference type="InterPro" id="IPR029058">
    <property type="entry name" value="AB_hydrolase_fold"/>
</dbReference>
<reference evidence="8" key="1">
    <citation type="submission" date="2025-08" db="UniProtKB">
        <authorList>
            <consortium name="RefSeq"/>
        </authorList>
    </citation>
    <scope>IDENTIFICATION</scope>
</reference>
<dbReference type="GO" id="GO:0052689">
    <property type="term" value="F:carboxylic ester hydrolase activity"/>
    <property type="evidence" value="ECO:0007669"/>
    <property type="project" value="InterPro"/>
</dbReference>
<sequence>MGRKSLCLLLVGVLAAYYVYTPLPDNFEEPWKMMLLNIQLKTVMHLATFVELLGIKHFMDFFMIVMSFNEVPPISDENVMVTETTFNSIPVRVYVPKRKSEALRRGVFYIHGGGWCLGSAALRNYDMLSRWTADRLDAVVISTNYRLAPKYHFPIQFEDVYNALRWFLRKKVLAEYGVNPERIGISGDSAGGNLAAALMQQLLDDTDVKIKLKIQALIYPALQTLDVDSPSYKENSNDPVLPKSLMVRFWSEYFTTDRSLEKAMLLNQHIPVESSHLLKFVNWSSLLPEKFKKGHVYNNPIYGSSELSNKYPGFLDVRAAPLLADDNKLHDLPLTYVVTCQYDVLRDDGLMYVTRLRNAGVQVTHHHAEDGFHGTFSFLEFKISTRMINKYISWLNENL</sequence>
<keyword evidence="2" id="KW-0378">Hydrolase</keyword>
<evidence type="ECO:0000256" key="4">
    <source>
        <dbReference type="PIRSR" id="PIRSR037251-1"/>
    </source>
</evidence>
<evidence type="ECO:0000256" key="5">
    <source>
        <dbReference type="PROSITE-ProRule" id="PRU10038"/>
    </source>
</evidence>
<dbReference type="PANTHER" id="PTHR48081">
    <property type="entry name" value="AB HYDROLASE SUPERFAMILY PROTEIN C4A8.06C"/>
    <property type="match status" value="1"/>
</dbReference>
<dbReference type="Proteomes" id="UP000694850">
    <property type="component" value="Unplaced"/>
</dbReference>
<evidence type="ECO:0000313" key="7">
    <source>
        <dbReference type="Proteomes" id="UP000694850"/>
    </source>
</evidence>
<evidence type="ECO:0000256" key="3">
    <source>
        <dbReference type="ARBA" id="ARBA00023157"/>
    </source>
</evidence>
<dbReference type="PANTHER" id="PTHR48081:SF28">
    <property type="entry name" value="ALPHA_BETA HYDROLASE FOLD-3 DOMAIN-CONTAINING PROTEIN"/>
    <property type="match status" value="1"/>
</dbReference>
<feature type="active site" evidence="4">
    <location>
        <position position="373"/>
    </location>
</feature>
<comment type="similarity">
    <text evidence="1">Belongs to the 'GDXG' lipolytic enzyme family.</text>
</comment>
<dbReference type="InterPro" id="IPR013094">
    <property type="entry name" value="AB_hydrolase_3"/>
</dbReference>
<keyword evidence="7" id="KW-1185">Reference proteome</keyword>
<dbReference type="SUPFAM" id="SSF53474">
    <property type="entry name" value="alpha/beta-Hydrolases"/>
    <property type="match status" value="1"/>
</dbReference>
<dbReference type="AlphaFoldDB" id="A0A8B6ZRK7"/>
<feature type="domain" description="Alpha/beta hydrolase fold-3" evidence="6">
    <location>
        <begin position="107"/>
        <end position="261"/>
    </location>
</feature>
<dbReference type="PIRSF" id="PIRSF037251">
    <property type="entry name" value="Arylacetamide_deacetylase"/>
    <property type="match status" value="1"/>
</dbReference>
<feature type="active site" evidence="4">
    <location>
        <position position="343"/>
    </location>
</feature>
<accession>A0A8B6ZRK7</accession>
<protein>
    <submittedName>
        <fullName evidence="8">Arylacetamide deacetylase-like</fullName>
    </submittedName>
</protein>
<evidence type="ECO:0000313" key="8">
    <source>
        <dbReference type="RefSeq" id="XP_007938350.1"/>
    </source>
</evidence>
<proteinExistence type="inferred from homology"/>
<dbReference type="OrthoDB" id="408631at2759"/>
<gene>
    <name evidence="8" type="primary">LOC103196419</name>
</gene>
<dbReference type="InterPro" id="IPR050300">
    <property type="entry name" value="GDXG_lipolytic_enzyme"/>
</dbReference>
<evidence type="ECO:0000256" key="2">
    <source>
        <dbReference type="ARBA" id="ARBA00022801"/>
    </source>
</evidence>
<dbReference type="Pfam" id="PF07859">
    <property type="entry name" value="Abhydrolase_3"/>
    <property type="match status" value="2"/>
</dbReference>
<name>A0A8B6ZRK7_ORYAF</name>
<evidence type="ECO:0000256" key="1">
    <source>
        <dbReference type="ARBA" id="ARBA00010515"/>
    </source>
</evidence>
<dbReference type="GeneID" id="103196419"/>